<accession>A0ACC0LVG8</accession>
<comment type="caution">
    <text evidence="1">The sequence shown here is derived from an EMBL/GenBank/DDBJ whole genome shotgun (WGS) entry which is preliminary data.</text>
</comment>
<sequence length="141" mass="16399">MVEFNLEYDRDDHGRNLGKTESFLMSQMDSSGIVRSLRDIPPAHYCIKINSFSYIVKNEIDNYESAVFEVGGYKWKLSLYANGNKKRNVTEHISLYLAIADTEALPPGWEVNVSFKLFLFDHIRDRYLTIQGNILRTLIWT</sequence>
<gene>
    <name evidence="1" type="ORF">RHMOL_Rhmol11G0227400</name>
</gene>
<reference evidence="1" key="1">
    <citation type="submission" date="2022-02" db="EMBL/GenBank/DDBJ databases">
        <title>Plant Genome Project.</title>
        <authorList>
            <person name="Zhang R.-G."/>
        </authorList>
    </citation>
    <scope>NUCLEOTIDE SEQUENCE</scope>
    <source>
        <strain evidence="1">AT1</strain>
    </source>
</reference>
<proteinExistence type="predicted"/>
<name>A0ACC0LVG8_RHOML</name>
<keyword evidence="2" id="KW-1185">Reference proteome</keyword>
<evidence type="ECO:0000313" key="2">
    <source>
        <dbReference type="Proteomes" id="UP001062846"/>
    </source>
</evidence>
<organism evidence="1 2">
    <name type="scientific">Rhododendron molle</name>
    <name type="common">Chinese azalea</name>
    <name type="synonym">Azalea mollis</name>
    <dbReference type="NCBI Taxonomy" id="49168"/>
    <lineage>
        <taxon>Eukaryota</taxon>
        <taxon>Viridiplantae</taxon>
        <taxon>Streptophyta</taxon>
        <taxon>Embryophyta</taxon>
        <taxon>Tracheophyta</taxon>
        <taxon>Spermatophyta</taxon>
        <taxon>Magnoliopsida</taxon>
        <taxon>eudicotyledons</taxon>
        <taxon>Gunneridae</taxon>
        <taxon>Pentapetalae</taxon>
        <taxon>asterids</taxon>
        <taxon>Ericales</taxon>
        <taxon>Ericaceae</taxon>
        <taxon>Ericoideae</taxon>
        <taxon>Rhodoreae</taxon>
        <taxon>Rhododendron</taxon>
    </lineage>
</organism>
<evidence type="ECO:0000313" key="1">
    <source>
        <dbReference type="EMBL" id="KAI8532620.1"/>
    </source>
</evidence>
<dbReference type="EMBL" id="CM046398">
    <property type="protein sequence ID" value="KAI8532620.1"/>
    <property type="molecule type" value="Genomic_DNA"/>
</dbReference>
<protein>
    <submittedName>
        <fullName evidence="1">Uncharacterized protein</fullName>
    </submittedName>
</protein>
<dbReference type="Proteomes" id="UP001062846">
    <property type="component" value="Chromosome 11"/>
</dbReference>